<name>A0A7S3MWA2_9SPIT</name>
<accession>A0A7S3MWA2</accession>
<evidence type="ECO:0000313" key="2">
    <source>
        <dbReference type="EMBL" id="CAE0321311.1"/>
    </source>
</evidence>
<proteinExistence type="predicted"/>
<dbReference type="AlphaFoldDB" id="A0A7S3MWA2"/>
<dbReference type="EMBL" id="HBIH01004412">
    <property type="protein sequence ID" value="CAE0321310.1"/>
    <property type="molecule type" value="Transcribed_RNA"/>
</dbReference>
<organism evidence="2">
    <name type="scientific">Strombidium inclinatum</name>
    <dbReference type="NCBI Taxonomy" id="197538"/>
    <lineage>
        <taxon>Eukaryota</taxon>
        <taxon>Sar</taxon>
        <taxon>Alveolata</taxon>
        <taxon>Ciliophora</taxon>
        <taxon>Intramacronucleata</taxon>
        <taxon>Spirotrichea</taxon>
        <taxon>Oligotrichia</taxon>
        <taxon>Strombidiidae</taxon>
        <taxon>Strombidium</taxon>
    </lineage>
</organism>
<gene>
    <name evidence="1" type="ORF">SINC0208_LOCUS1891</name>
    <name evidence="2" type="ORF">SINC0208_LOCUS1892</name>
</gene>
<protein>
    <submittedName>
        <fullName evidence="2">Uncharacterized protein</fullName>
    </submittedName>
</protein>
<dbReference type="EMBL" id="HBIH01004413">
    <property type="protein sequence ID" value="CAE0321311.1"/>
    <property type="molecule type" value="Transcribed_RNA"/>
</dbReference>
<evidence type="ECO:0000313" key="1">
    <source>
        <dbReference type="EMBL" id="CAE0321310.1"/>
    </source>
</evidence>
<reference evidence="2" key="1">
    <citation type="submission" date="2021-01" db="EMBL/GenBank/DDBJ databases">
        <authorList>
            <person name="Corre E."/>
            <person name="Pelletier E."/>
            <person name="Niang G."/>
            <person name="Scheremetjew M."/>
            <person name="Finn R."/>
            <person name="Kale V."/>
            <person name="Holt S."/>
            <person name="Cochrane G."/>
            <person name="Meng A."/>
            <person name="Brown T."/>
            <person name="Cohen L."/>
        </authorList>
    </citation>
    <scope>NUCLEOTIDE SEQUENCE</scope>
    <source>
        <strain evidence="2">S3</strain>
    </source>
</reference>
<sequence length="156" mass="17511">MLANNQAQTDALRVLLACALQHSEQLEQFGLVHPTDARPCVSDLDSQAPTWVSMLENKATLDCNLASLRELEGVRDQVEEDLLDSLLVGSDVLVQPLEIFKEGFDLDSDALSLVLLYFNYFVDGFHDVELRNRLGEFISSDPTEVEDIVDEEEEQL</sequence>